<evidence type="ECO:0000256" key="1">
    <source>
        <dbReference type="ARBA" id="ARBA00004251"/>
    </source>
</evidence>
<keyword evidence="27" id="KW-1185">Reference proteome</keyword>
<name>B9SLE0_RICCO</name>
<dbReference type="Pfam" id="PF07714">
    <property type="entry name" value="PK_Tyr_Ser-Thr"/>
    <property type="match status" value="1"/>
</dbReference>
<dbReference type="GO" id="GO:0005524">
    <property type="term" value="F:ATP binding"/>
    <property type="evidence" value="ECO:0007669"/>
    <property type="project" value="UniProtKB-UniRule"/>
</dbReference>
<dbReference type="PROSITE" id="PS00107">
    <property type="entry name" value="PROTEIN_KINASE_ATP"/>
    <property type="match status" value="1"/>
</dbReference>
<keyword evidence="6" id="KW-0723">Serine/threonine-protein kinase</keyword>
<dbReference type="SMART" id="SM00369">
    <property type="entry name" value="LRR_TYP"/>
    <property type="match status" value="6"/>
</dbReference>
<dbReference type="Pfam" id="PF00560">
    <property type="entry name" value="LRR_1"/>
    <property type="match status" value="8"/>
</dbReference>
<evidence type="ECO:0000313" key="26">
    <source>
        <dbReference type="EMBL" id="EEF35544.1"/>
    </source>
</evidence>
<proteinExistence type="inferred from homology"/>
<keyword evidence="16 23" id="KW-1133">Transmembrane helix</keyword>
<keyword evidence="10 23" id="KW-0812">Transmembrane</keyword>
<dbReference type="InterPro" id="IPR001611">
    <property type="entry name" value="Leu-rich_rpt"/>
</dbReference>
<evidence type="ECO:0000256" key="5">
    <source>
        <dbReference type="ARBA" id="ARBA00022475"/>
    </source>
</evidence>
<dbReference type="InterPro" id="IPR051809">
    <property type="entry name" value="Plant_receptor-like_S/T_kinase"/>
</dbReference>
<dbReference type="InterPro" id="IPR000719">
    <property type="entry name" value="Prot_kinase_dom"/>
</dbReference>
<dbReference type="GO" id="GO:0106310">
    <property type="term" value="F:protein serine kinase activity"/>
    <property type="evidence" value="ECO:0007669"/>
    <property type="project" value="RHEA"/>
</dbReference>
<evidence type="ECO:0000256" key="2">
    <source>
        <dbReference type="ARBA" id="ARBA00008684"/>
    </source>
</evidence>
<keyword evidence="13 22" id="KW-0547">Nucleotide-binding</keyword>
<comment type="similarity">
    <text evidence="3">Belongs to the RLP family.</text>
</comment>
<evidence type="ECO:0000256" key="17">
    <source>
        <dbReference type="ARBA" id="ARBA00023136"/>
    </source>
</evidence>
<feature type="transmembrane region" description="Helical" evidence="23">
    <location>
        <begin position="568"/>
        <end position="589"/>
    </location>
</feature>
<evidence type="ECO:0000256" key="7">
    <source>
        <dbReference type="ARBA" id="ARBA00022553"/>
    </source>
</evidence>
<evidence type="ECO:0000256" key="18">
    <source>
        <dbReference type="ARBA" id="ARBA00023170"/>
    </source>
</evidence>
<dbReference type="InterPro" id="IPR003591">
    <property type="entry name" value="Leu-rich_rpt_typical-subtyp"/>
</dbReference>
<evidence type="ECO:0000256" key="13">
    <source>
        <dbReference type="ARBA" id="ARBA00022741"/>
    </source>
</evidence>
<evidence type="ECO:0000256" key="23">
    <source>
        <dbReference type="SAM" id="Phobius"/>
    </source>
</evidence>
<evidence type="ECO:0000256" key="14">
    <source>
        <dbReference type="ARBA" id="ARBA00022777"/>
    </source>
</evidence>
<keyword evidence="14 26" id="KW-0418">Kinase</keyword>
<evidence type="ECO:0000256" key="16">
    <source>
        <dbReference type="ARBA" id="ARBA00022989"/>
    </source>
</evidence>
<sequence>METNWRALYVSLLCCFLFCSFNPASCLLNETDRLALISFRELIVRDPFGVLNSWNNSAHFCDWYGVTCSRRHPDRIIALNLTSQGLVGSLSPHIGNLSFLRYVDFRNNSFRGQIPHEIGRLRRLQCLTLSNNSFCGNIPTNLSYCSNLVILNIIDNKLVGSIPAELGSLRKLEALGLAKNNLTGSIPPSIGNLSSLWQLFTGAIPSSLSNASALEQLALYSNGFSGLFPKDLGLLPHLQYVDISENQLIDDLNFIDSLTNCSRLEVLDLASNIFQGTLPSSIANLSRDLMYIALSDNQLHNAIPLGVENLLNLRFFLFDRNYLSGPIVVDFKNFSRLEMLDLQGNNFTGTIPISISNLSMLSNLYLGFNNLYGSIPSSLGSCHNLIELDLSYNRLTGSIPGQVIGLSSLSILLNLGFNGLTGPIPSEVGSLQKLAELDLSNNRLSGMIPDTIGKCLSLEQLHLEGNSFSGEIPQVLTALQGLQFLDLSRNNFIGRIPNSLAALDGLKHLNLSFNQLRGEVPERGIFLNASAVSLLGNNSFCGGITELKLPSCPFTNSKKKNLTLALKVIIPVVVFAIFLAGFVFFSIFWHQKRMSRKKNISTPSFEHKFLRISYTELFKATDGFSKANIIGVGSYGSVYRGTLEQEGIEVAVKVLNMQQRGASSSFMSECQALRSIRHRNLLKLLSVCSSIDYEENDFKALIYEFMVNGSLEKWLHAGEGTEQRELGNPKLMQRLNIAIDIASAIEYLHNGSSSAIIHGDLKPSNVLLDDEMTAHIGDFGLAKVISSMSIETQPHGSSSIAIRGSVGYVAPEYGMSDSVSIEGDVYSYGILLLEMFTGKKPTDESFKDDLNLHTFIERSLHDKVMDIVDVRIVSEDDAGRFSKDSIIYALRIGVACSIEQPGDRMKMRDVIKELQKCQRLLLN</sequence>
<dbReference type="Gene3D" id="1.10.510.10">
    <property type="entry name" value="Transferase(Phosphotransferase) domain 1"/>
    <property type="match status" value="1"/>
</dbReference>
<dbReference type="FunFam" id="1.10.510.10:FF:000358">
    <property type="entry name" value="Putative leucine-rich repeat receptor-like serine/threonine-protein kinase"/>
    <property type="match status" value="1"/>
</dbReference>
<dbReference type="FunFam" id="3.80.10.10:FF:000288">
    <property type="entry name" value="LRR receptor-like serine/threonine-protein kinase EFR"/>
    <property type="match status" value="1"/>
</dbReference>
<keyword evidence="8" id="KW-0433">Leucine-rich repeat</keyword>
<feature type="domain" description="Protein kinase" evidence="25">
    <location>
        <begin position="624"/>
        <end position="921"/>
    </location>
</feature>
<evidence type="ECO:0000256" key="9">
    <source>
        <dbReference type="ARBA" id="ARBA00022679"/>
    </source>
</evidence>
<keyword evidence="19" id="KW-0325">Glycoprotein</keyword>
<comment type="subcellular location">
    <subcellularLocation>
        <location evidence="1">Cell membrane</location>
        <topology evidence="1">Single-pass type I membrane protein</topology>
    </subcellularLocation>
</comment>
<reference evidence="27" key="1">
    <citation type="journal article" date="2010" name="Nat. Biotechnol.">
        <title>Draft genome sequence of the oilseed species Ricinus communis.</title>
        <authorList>
            <person name="Chan A.P."/>
            <person name="Crabtree J."/>
            <person name="Zhao Q."/>
            <person name="Lorenzi H."/>
            <person name="Orvis J."/>
            <person name="Puiu D."/>
            <person name="Melake-Berhan A."/>
            <person name="Jones K.M."/>
            <person name="Redman J."/>
            <person name="Chen G."/>
            <person name="Cahoon E.B."/>
            <person name="Gedil M."/>
            <person name="Stanke M."/>
            <person name="Haas B.J."/>
            <person name="Wortman J.R."/>
            <person name="Fraser-Liggett C.M."/>
            <person name="Ravel J."/>
            <person name="Rabinowicz P.D."/>
        </authorList>
    </citation>
    <scope>NUCLEOTIDE SEQUENCE [LARGE SCALE GENOMIC DNA]</scope>
    <source>
        <strain evidence="27">cv. Hale</strain>
    </source>
</reference>
<keyword evidence="26" id="KW-0560">Oxidoreductase</keyword>
<dbReference type="FunFam" id="3.30.200.20:FF:000432">
    <property type="entry name" value="LRR receptor-like serine/threonine-protein kinase EFR"/>
    <property type="match status" value="1"/>
</dbReference>
<feature type="binding site" evidence="22">
    <location>
        <position position="653"/>
    </location>
    <ligand>
        <name>ATP</name>
        <dbReference type="ChEBI" id="CHEBI:30616"/>
    </ligand>
</feature>
<dbReference type="InterPro" id="IPR011009">
    <property type="entry name" value="Kinase-like_dom_sf"/>
</dbReference>
<evidence type="ECO:0000256" key="10">
    <source>
        <dbReference type="ARBA" id="ARBA00022692"/>
    </source>
</evidence>
<evidence type="ECO:0000256" key="6">
    <source>
        <dbReference type="ARBA" id="ARBA00022527"/>
    </source>
</evidence>
<evidence type="ECO:0000256" key="19">
    <source>
        <dbReference type="ARBA" id="ARBA00023180"/>
    </source>
</evidence>
<evidence type="ECO:0000313" key="27">
    <source>
        <dbReference type="Proteomes" id="UP000008311"/>
    </source>
</evidence>
<evidence type="ECO:0000256" key="8">
    <source>
        <dbReference type="ARBA" id="ARBA00022614"/>
    </source>
</evidence>
<keyword evidence="7" id="KW-0597">Phosphoprotein</keyword>
<dbReference type="InterPro" id="IPR017441">
    <property type="entry name" value="Protein_kinase_ATP_BS"/>
</dbReference>
<dbReference type="FunFam" id="3.80.10.10:FF:000275">
    <property type="entry name" value="Leucine-rich repeat receptor-like protein kinase"/>
    <property type="match status" value="1"/>
</dbReference>
<comment type="catalytic activity">
    <reaction evidence="21">
        <text>L-seryl-[protein] + ATP = O-phospho-L-seryl-[protein] + ADP + H(+)</text>
        <dbReference type="Rhea" id="RHEA:17989"/>
        <dbReference type="Rhea" id="RHEA-COMP:9863"/>
        <dbReference type="Rhea" id="RHEA-COMP:11604"/>
        <dbReference type="ChEBI" id="CHEBI:15378"/>
        <dbReference type="ChEBI" id="CHEBI:29999"/>
        <dbReference type="ChEBI" id="CHEBI:30616"/>
        <dbReference type="ChEBI" id="CHEBI:83421"/>
        <dbReference type="ChEBI" id="CHEBI:456216"/>
        <dbReference type="EC" id="2.7.11.1"/>
    </reaction>
</comment>
<evidence type="ECO:0000256" key="3">
    <source>
        <dbReference type="ARBA" id="ARBA00009592"/>
    </source>
</evidence>
<accession>B9SLE0</accession>
<evidence type="ECO:0000256" key="4">
    <source>
        <dbReference type="ARBA" id="ARBA00012513"/>
    </source>
</evidence>
<evidence type="ECO:0000256" key="15">
    <source>
        <dbReference type="ARBA" id="ARBA00022840"/>
    </source>
</evidence>
<dbReference type="PANTHER" id="PTHR27008">
    <property type="entry name" value="OS04G0122200 PROTEIN"/>
    <property type="match status" value="1"/>
</dbReference>
<evidence type="ECO:0000256" key="20">
    <source>
        <dbReference type="ARBA" id="ARBA00047899"/>
    </source>
</evidence>
<dbReference type="EC" id="2.7.11.1" evidence="4"/>
<dbReference type="Proteomes" id="UP000008311">
    <property type="component" value="Unassembled WGS sequence"/>
</dbReference>
<dbReference type="GO" id="GO:0016491">
    <property type="term" value="F:oxidoreductase activity"/>
    <property type="evidence" value="ECO:0007669"/>
    <property type="project" value="UniProtKB-KW"/>
</dbReference>
<dbReference type="EMBL" id="EQ974017">
    <property type="protein sequence ID" value="EEF35544.1"/>
    <property type="molecule type" value="Genomic_DNA"/>
</dbReference>
<dbReference type="SUPFAM" id="SSF56112">
    <property type="entry name" value="Protein kinase-like (PK-like)"/>
    <property type="match status" value="1"/>
</dbReference>
<dbReference type="SUPFAM" id="SSF52058">
    <property type="entry name" value="L domain-like"/>
    <property type="match status" value="2"/>
</dbReference>
<dbReference type="AlphaFoldDB" id="B9SLE0"/>
<dbReference type="Gene3D" id="3.80.10.10">
    <property type="entry name" value="Ribonuclease Inhibitor"/>
    <property type="match status" value="2"/>
</dbReference>
<dbReference type="GO" id="GO:0004674">
    <property type="term" value="F:protein serine/threonine kinase activity"/>
    <property type="evidence" value="ECO:0007669"/>
    <property type="project" value="UniProtKB-KW"/>
</dbReference>
<evidence type="ECO:0000256" key="11">
    <source>
        <dbReference type="ARBA" id="ARBA00022729"/>
    </source>
</evidence>
<comment type="similarity">
    <text evidence="2">Belongs to the protein kinase superfamily. Ser/Thr protein kinase family.</text>
</comment>
<dbReference type="InterPro" id="IPR032675">
    <property type="entry name" value="LRR_dom_sf"/>
</dbReference>
<dbReference type="InterPro" id="IPR001245">
    <property type="entry name" value="Ser-Thr/Tyr_kinase_cat_dom"/>
</dbReference>
<feature type="signal peptide" evidence="24">
    <location>
        <begin position="1"/>
        <end position="26"/>
    </location>
</feature>
<protein>
    <recommendedName>
        <fullName evidence="4">non-specific serine/threonine protein kinase</fullName>
        <ecNumber evidence="4">2.7.11.1</ecNumber>
    </recommendedName>
</protein>
<feature type="chain" id="PRO_5002891525" description="non-specific serine/threonine protein kinase" evidence="24">
    <location>
        <begin position="27"/>
        <end position="923"/>
    </location>
</feature>
<dbReference type="Gene3D" id="3.30.200.20">
    <property type="entry name" value="Phosphorylase Kinase, domain 1"/>
    <property type="match status" value="1"/>
</dbReference>
<evidence type="ECO:0000256" key="22">
    <source>
        <dbReference type="PROSITE-ProRule" id="PRU10141"/>
    </source>
</evidence>
<dbReference type="InParanoid" id="B9SLE0"/>
<dbReference type="PRINTS" id="PR00019">
    <property type="entry name" value="LEURICHRPT"/>
</dbReference>
<evidence type="ECO:0000259" key="25">
    <source>
        <dbReference type="PROSITE" id="PS50011"/>
    </source>
</evidence>
<dbReference type="InterPro" id="IPR013210">
    <property type="entry name" value="LRR_N_plant-typ"/>
</dbReference>
<dbReference type="GO" id="GO:0005886">
    <property type="term" value="C:plasma membrane"/>
    <property type="evidence" value="ECO:0007669"/>
    <property type="project" value="UniProtKB-SubCell"/>
</dbReference>
<keyword evidence="9 26" id="KW-0808">Transferase</keyword>
<dbReference type="eggNOG" id="ENOG502QPYS">
    <property type="taxonomic scope" value="Eukaryota"/>
</dbReference>
<evidence type="ECO:0000256" key="12">
    <source>
        <dbReference type="ARBA" id="ARBA00022737"/>
    </source>
</evidence>
<dbReference type="Pfam" id="PF13855">
    <property type="entry name" value="LRR_8"/>
    <property type="match status" value="1"/>
</dbReference>
<dbReference type="SMART" id="SM00220">
    <property type="entry name" value="S_TKc"/>
    <property type="match status" value="1"/>
</dbReference>
<keyword evidence="5" id="KW-1003">Cell membrane</keyword>
<comment type="catalytic activity">
    <reaction evidence="20">
        <text>L-threonyl-[protein] + ATP = O-phospho-L-threonyl-[protein] + ADP + H(+)</text>
        <dbReference type="Rhea" id="RHEA:46608"/>
        <dbReference type="Rhea" id="RHEA-COMP:11060"/>
        <dbReference type="Rhea" id="RHEA-COMP:11605"/>
        <dbReference type="ChEBI" id="CHEBI:15378"/>
        <dbReference type="ChEBI" id="CHEBI:30013"/>
        <dbReference type="ChEBI" id="CHEBI:30616"/>
        <dbReference type="ChEBI" id="CHEBI:61977"/>
        <dbReference type="ChEBI" id="CHEBI:456216"/>
        <dbReference type="EC" id="2.7.11.1"/>
    </reaction>
</comment>
<dbReference type="Pfam" id="PF08263">
    <property type="entry name" value="LRRNT_2"/>
    <property type="match status" value="1"/>
</dbReference>
<dbReference type="PROSITE" id="PS50011">
    <property type="entry name" value="PROTEIN_KINASE_DOM"/>
    <property type="match status" value="1"/>
</dbReference>
<evidence type="ECO:0000256" key="24">
    <source>
        <dbReference type="SAM" id="SignalP"/>
    </source>
</evidence>
<dbReference type="PANTHER" id="PTHR27008:SF543">
    <property type="entry name" value="PROTEIN KINASE DOMAIN-CONTAINING PROTEIN"/>
    <property type="match status" value="1"/>
</dbReference>
<dbReference type="InterPro" id="IPR008271">
    <property type="entry name" value="Ser/Thr_kinase_AS"/>
</dbReference>
<dbReference type="PROSITE" id="PS00108">
    <property type="entry name" value="PROTEIN_KINASE_ST"/>
    <property type="match status" value="1"/>
</dbReference>
<keyword evidence="11 24" id="KW-0732">Signal</keyword>
<keyword evidence="17 23" id="KW-0472">Membrane</keyword>
<organism evidence="26 27">
    <name type="scientific">Ricinus communis</name>
    <name type="common">Castor bean</name>
    <dbReference type="NCBI Taxonomy" id="3988"/>
    <lineage>
        <taxon>Eukaryota</taxon>
        <taxon>Viridiplantae</taxon>
        <taxon>Streptophyta</taxon>
        <taxon>Embryophyta</taxon>
        <taxon>Tracheophyta</taxon>
        <taxon>Spermatophyta</taxon>
        <taxon>Magnoliopsida</taxon>
        <taxon>eudicotyledons</taxon>
        <taxon>Gunneridae</taxon>
        <taxon>Pentapetalae</taxon>
        <taxon>rosids</taxon>
        <taxon>fabids</taxon>
        <taxon>Malpighiales</taxon>
        <taxon>Euphorbiaceae</taxon>
        <taxon>Acalyphoideae</taxon>
        <taxon>Acalypheae</taxon>
        <taxon>Ricinus</taxon>
    </lineage>
</organism>
<gene>
    <name evidence="26" type="ORF">RCOM_0685770</name>
</gene>
<keyword evidence="12" id="KW-0677">Repeat</keyword>
<keyword evidence="15 22" id="KW-0067">ATP-binding</keyword>
<evidence type="ECO:0000256" key="21">
    <source>
        <dbReference type="ARBA" id="ARBA00048679"/>
    </source>
</evidence>
<keyword evidence="18" id="KW-0675">Receptor</keyword>